<keyword evidence="4 8" id="KW-0378">Hydrolase</keyword>
<dbReference type="InterPro" id="IPR042101">
    <property type="entry name" value="SRP54_N_sf"/>
</dbReference>
<protein>
    <recommendedName>
        <fullName evidence="8">Signal recognition particle receptor FtsY</fullName>
        <shortName evidence="8">SRP receptor</shortName>
        <ecNumber evidence="8">3.6.5.4</ecNumber>
    </recommendedName>
</protein>
<evidence type="ECO:0000256" key="5">
    <source>
        <dbReference type="ARBA" id="ARBA00023134"/>
    </source>
</evidence>
<feature type="region of interest" description="Disordered" evidence="9">
    <location>
        <begin position="28"/>
        <end position="57"/>
    </location>
</feature>
<dbReference type="GO" id="GO:0003924">
    <property type="term" value="F:GTPase activity"/>
    <property type="evidence" value="ECO:0007669"/>
    <property type="project" value="UniProtKB-UniRule"/>
</dbReference>
<feature type="domain" description="SRP54-type proteins GTP-binding" evidence="10">
    <location>
        <begin position="330"/>
        <end position="343"/>
    </location>
</feature>
<evidence type="ECO:0000256" key="4">
    <source>
        <dbReference type="ARBA" id="ARBA00022801"/>
    </source>
</evidence>
<dbReference type="SMART" id="SM00382">
    <property type="entry name" value="AAA"/>
    <property type="match status" value="1"/>
</dbReference>
<dbReference type="AlphaFoldDB" id="A0A2U9IFY1"/>
<evidence type="ECO:0000256" key="1">
    <source>
        <dbReference type="ARBA" id="ARBA00022475"/>
    </source>
</evidence>
<evidence type="ECO:0000256" key="3">
    <source>
        <dbReference type="ARBA" id="ARBA00022741"/>
    </source>
</evidence>
<dbReference type="InterPro" id="IPR000897">
    <property type="entry name" value="SRP54_GTPase_dom"/>
</dbReference>
<feature type="binding site" evidence="8">
    <location>
        <begin position="169"/>
        <end position="176"/>
    </location>
    <ligand>
        <name>GTP</name>
        <dbReference type="ChEBI" id="CHEBI:37565"/>
    </ligand>
</feature>
<evidence type="ECO:0000256" key="8">
    <source>
        <dbReference type="HAMAP-Rule" id="MF_00920"/>
    </source>
</evidence>
<dbReference type="SUPFAM" id="SSF52540">
    <property type="entry name" value="P-loop containing nucleoside triphosphate hydrolases"/>
    <property type="match status" value="1"/>
</dbReference>
<accession>A0A2U9IFY1</accession>
<dbReference type="InterPro" id="IPR013822">
    <property type="entry name" value="Signal_recog_particl_SRP54_hlx"/>
</dbReference>
<keyword evidence="5 8" id="KW-0342">GTP-binding</keyword>
<dbReference type="Gene3D" id="1.20.120.140">
    <property type="entry name" value="Signal recognition particle SRP54, nucleotide-binding domain"/>
    <property type="match status" value="1"/>
</dbReference>
<dbReference type="EC" id="3.6.5.4" evidence="8"/>
<dbReference type="Pfam" id="PF02881">
    <property type="entry name" value="SRP54_N"/>
    <property type="match status" value="1"/>
</dbReference>
<dbReference type="InterPro" id="IPR027417">
    <property type="entry name" value="P-loop_NTPase"/>
</dbReference>
<evidence type="ECO:0000256" key="2">
    <source>
        <dbReference type="ARBA" id="ARBA00022490"/>
    </source>
</evidence>
<keyword evidence="2 8" id="KW-0963">Cytoplasm</keyword>
<comment type="catalytic activity">
    <reaction evidence="8">
        <text>GTP + H2O = GDP + phosphate + H(+)</text>
        <dbReference type="Rhea" id="RHEA:19669"/>
        <dbReference type="ChEBI" id="CHEBI:15377"/>
        <dbReference type="ChEBI" id="CHEBI:15378"/>
        <dbReference type="ChEBI" id="CHEBI:37565"/>
        <dbReference type="ChEBI" id="CHEBI:43474"/>
        <dbReference type="ChEBI" id="CHEBI:58189"/>
        <dbReference type="EC" id="3.6.5.4"/>
    </reaction>
</comment>
<dbReference type="GO" id="GO:0005886">
    <property type="term" value="C:plasma membrane"/>
    <property type="evidence" value="ECO:0007669"/>
    <property type="project" value="UniProtKB-SubCell"/>
</dbReference>
<dbReference type="SUPFAM" id="SSF47364">
    <property type="entry name" value="Domain of the SRP/SRP receptor G-proteins"/>
    <property type="match status" value="1"/>
</dbReference>
<dbReference type="GO" id="GO:0006614">
    <property type="term" value="P:SRP-dependent cotranslational protein targeting to membrane"/>
    <property type="evidence" value="ECO:0007669"/>
    <property type="project" value="InterPro"/>
</dbReference>
<evidence type="ECO:0000256" key="7">
    <source>
        <dbReference type="ARBA" id="ARBA00023170"/>
    </source>
</evidence>
<comment type="subcellular location">
    <subcellularLocation>
        <location evidence="8">Cell membrane</location>
        <topology evidence="8">Peripheral membrane protein</topology>
        <orientation evidence="8">Cytoplasmic side</orientation>
    </subcellularLocation>
    <subcellularLocation>
        <location evidence="8">Cytoplasm</location>
    </subcellularLocation>
</comment>
<dbReference type="NCBIfam" id="TIGR00064">
    <property type="entry name" value="ftsY"/>
    <property type="match status" value="1"/>
</dbReference>
<dbReference type="InterPro" id="IPR003593">
    <property type="entry name" value="AAA+_ATPase"/>
</dbReference>
<dbReference type="Proteomes" id="UP000248044">
    <property type="component" value="Chromosome"/>
</dbReference>
<dbReference type="OrthoDB" id="372188at2157"/>
<dbReference type="EMBL" id="CP029289">
    <property type="protein sequence ID" value="AWR94910.1"/>
    <property type="molecule type" value="Genomic_DNA"/>
</dbReference>
<dbReference type="SMART" id="SM00963">
    <property type="entry name" value="SRP54_N"/>
    <property type="match status" value="1"/>
</dbReference>
<feature type="binding site" evidence="8">
    <location>
        <begin position="309"/>
        <end position="312"/>
    </location>
    <ligand>
        <name>GTP</name>
        <dbReference type="ChEBI" id="CHEBI:37565"/>
    </ligand>
</feature>
<keyword evidence="7 8" id="KW-0675">Receptor</keyword>
<dbReference type="Gene3D" id="3.40.50.300">
    <property type="entry name" value="P-loop containing nucleotide triphosphate hydrolases"/>
    <property type="match status" value="1"/>
</dbReference>
<dbReference type="FunFam" id="3.40.50.300:FF:000053">
    <property type="entry name" value="Signal recognition particle receptor FtsY"/>
    <property type="match status" value="1"/>
</dbReference>
<keyword evidence="6 8" id="KW-0472">Membrane</keyword>
<keyword evidence="12" id="KW-1185">Reference proteome</keyword>
<dbReference type="GO" id="GO:0005525">
    <property type="term" value="F:GTP binding"/>
    <property type="evidence" value="ECO:0007669"/>
    <property type="project" value="UniProtKB-UniRule"/>
</dbReference>
<comment type="function">
    <text evidence="8">Involved in targeting and insertion of nascent membrane proteins into the cytoplasmic membrane. Acts as a receptor for the complex formed by the signal recognition particle (SRP) and the ribosome-nascent chain (RNC).</text>
</comment>
<name>A0A2U9IFY1_9CREN</name>
<evidence type="ECO:0000256" key="9">
    <source>
        <dbReference type="SAM" id="MobiDB-lite"/>
    </source>
</evidence>
<feature type="binding site" evidence="8">
    <location>
        <begin position="251"/>
        <end position="255"/>
    </location>
    <ligand>
        <name>GTP</name>
        <dbReference type="ChEBI" id="CHEBI:37565"/>
    </ligand>
</feature>
<dbReference type="KEGG" id="abri:DFR85_10155"/>
<keyword evidence="3 8" id="KW-0547">Nucleotide-binding</keyword>
<comment type="subunit">
    <text evidence="8">Part of the signal recognition particle protein translocation system, which is composed of SRP and FtsY.</text>
</comment>
<evidence type="ECO:0000259" key="10">
    <source>
        <dbReference type="PROSITE" id="PS00300"/>
    </source>
</evidence>
<evidence type="ECO:0000256" key="6">
    <source>
        <dbReference type="ARBA" id="ARBA00023136"/>
    </source>
</evidence>
<reference evidence="11 12" key="1">
    <citation type="submission" date="2018-05" db="EMBL/GenBank/DDBJ databases">
        <title>Complete Genome Sequences of Extremely Thermoacidophilic, Metal-Mobilizing Type-Strain Members of the Archaeal Family Sulfolobaceae: Acidianus brierleyi DSM-1651T, Acidianus sulfidivorans DSM-18786T, Metallosphaera hakonensis DSM-7519T, and Metallosphaera prunae DSM-10039T.</title>
        <authorList>
            <person name="Counts J.A."/>
            <person name="Kelly R.M."/>
        </authorList>
    </citation>
    <scope>NUCLEOTIDE SEQUENCE [LARGE SCALE GENOMIC DNA]</scope>
    <source>
        <strain evidence="11 12">DSM 1651</strain>
    </source>
</reference>
<dbReference type="PANTHER" id="PTHR43134">
    <property type="entry name" value="SIGNAL RECOGNITION PARTICLE RECEPTOR SUBUNIT ALPHA"/>
    <property type="match status" value="1"/>
</dbReference>
<dbReference type="GO" id="GO:0005737">
    <property type="term" value="C:cytoplasm"/>
    <property type="evidence" value="ECO:0007669"/>
    <property type="project" value="UniProtKB-SubCell"/>
</dbReference>
<organism evidence="11 12">
    <name type="scientific">Acidianus brierleyi</name>
    <dbReference type="NCBI Taxonomy" id="41673"/>
    <lineage>
        <taxon>Archaea</taxon>
        <taxon>Thermoproteota</taxon>
        <taxon>Thermoprotei</taxon>
        <taxon>Sulfolobales</taxon>
        <taxon>Sulfolobaceae</taxon>
        <taxon>Acidianus</taxon>
    </lineage>
</organism>
<dbReference type="GO" id="GO:0005047">
    <property type="term" value="F:signal recognition particle binding"/>
    <property type="evidence" value="ECO:0007669"/>
    <property type="project" value="TreeGrafter"/>
</dbReference>
<keyword evidence="1 8" id="KW-1003">Cell membrane</keyword>
<dbReference type="PROSITE" id="PS00300">
    <property type="entry name" value="SRP54"/>
    <property type="match status" value="1"/>
</dbReference>
<dbReference type="Pfam" id="PF00448">
    <property type="entry name" value="SRP54"/>
    <property type="match status" value="1"/>
</dbReference>
<proteinExistence type="inferred from homology"/>
<dbReference type="SMART" id="SM00962">
    <property type="entry name" value="SRP54"/>
    <property type="match status" value="1"/>
</dbReference>
<feature type="compositionally biased region" description="Basic and acidic residues" evidence="9">
    <location>
        <begin position="28"/>
        <end position="42"/>
    </location>
</feature>
<gene>
    <name evidence="8" type="primary">ftsY</name>
    <name evidence="11" type="ORF">DFR85_10155</name>
</gene>
<dbReference type="InterPro" id="IPR036225">
    <property type="entry name" value="SRP/SRP_N"/>
</dbReference>
<evidence type="ECO:0000313" key="11">
    <source>
        <dbReference type="EMBL" id="AWR94910.1"/>
    </source>
</evidence>
<sequence>MNCFDKLKKAFSNFSNKLLGKEEENINKNEETSQEVHTEELQTNKTTESSIEEKVENAENKEKITEKLNIFNKLRYKEIKENDISDIIEELRMELLESDVSLEVTDKILEDLKTNLIGNKVSRSEDLEQLIKKSLKKSLNEILQYNKIDSNLVDNIKKSPKPFIIVFFGVNGVGKTTTIAKFVYLLKKNGLNVIIAAADTFRAAAQEQLAVHAKKLEVPLVKGKYGGDPASVAYDAIQSAKSRGIDVVLIDTAGRMNTDKDLTEELKRIIRIAKPNFRILVLDSLAGNDALEQARYFEDAVGYDAVILTKVDADAKGGIVLSLAYELKKPVIYLGIGQDYENLISFDPSWFLDRLFS</sequence>
<dbReference type="PANTHER" id="PTHR43134:SF1">
    <property type="entry name" value="SIGNAL RECOGNITION PARTICLE RECEPTOR SUBUNIT ALPHA"/>
    <property type="match status" value="1"/>
</dbReference>
<evidence type="ECO:0000313" key="12">
    <source>
        <dbReference type="Proteomes" id="UP000248044"/>
    </source>
</evidence>
<comment type="similarity">
    <text evidence="8">Belongs to the GTP-binding SRP family. FtsY subfamily.</text>
</comment>
<dbReference type="InterPro" id="IPR004390">
    <property type="entry name" value="SR_rcpt_FtsY"/>
</dbReference>
<dbReference type="HAMAP" id="MF_00920">
    <property type="entry name" value="FtsY"/>
    <property type="match status" value="1"/>
</dbReference>